<organism evidence="2 3">
    <name type="scientific">Schistosoma mansoni</name>
    <name type="common">Blood fluke</name>
    <dbReference type="NCBI Taxonomy" id="6183"/>
    <lineage>
        <taxon>Eukaryota</taxon>
        <taxon>Metazoa</taxon>
        <taxon>Spiralia</taxon>
        <taxon>Lophotrochozoa</taxon>
        <taxon>Platyhelminthes</taxon>
        <taxon>Trematoda</taxon>
        <taxon>Digenea</taxon>
        <taxon>Strigeidida</taxon>
        <taxon>Schistosomatoidea</taxon>
        <taxon>Schistosomatidae</taxon>
        <taxon>Schistosoma</taxon>
    </lineage>
</organism>
<dbReference type="GeneID" id="8350957"/>
<evidence type="ECO:0000256" key="1">
    <source>
        <dbReference type="SAM" id="MobiDB-lite"/>
    </source>
</evidence>
<dbReference type="Proteomes" id="UP000008854">
    <property type="component" value="Unassembled WGS sequence"/>
</dbReference>
<accession>G4VGQ0</accession>
<dbReference type="Pfam" id="PF08524">
    <property type="entry name" value="rRNA_processing"/>
    <property type="match status" value="1"/>
</dbReference>
<feature type="compositionally biased region" description="Basic and acidic residues" evidence="1">
    <location>
        <begin position="1"/>
        <end position="29"/>
    </location>
</feature>
<dbReference type="OMA" id="TQWQKPN"/>
<proteinExistence type="predicted"/>
<sequence>MKQGQTKDKGGTIRKTSKNDSKKEKEQNTKKNKFYELIARQKQMKNIKLEKKKAIEKKREERLHNRKERNISMQKLTRKGQPVMKHRIKLLLKQLCPGDS</sequence>
<dbReference type="PhylomeDB" id="G4VGQ0"/>
<evidence type="ECO:0000313" key="2">
    <source>
        <dbReference type="Proteomes" id="UP000008854"/>
    </source>
</evidence>
<dbReference type="RefSeq" id="XP_018650786.1">
    <property type="nucleotide sequence ID" value="XM_018798948.1"/>
</dbReference>
<evidence type="ECO:0000313" key="3">
    <source>
        <dbReference type="WBParaSite" id="Smp_018310.1"/>
    </source>
</evidence>
<name>G4VGQ0_SCHMA</name>
<dbReference type="InParanoid" id="G4VGQ0"/>
<dbReference type="AlphaFoldDB" id="G4VGQ0"/>
<dbReference type="InterPro" id="IPR013730">
    <property type="entry name" value="Fyv7/TAP26"/>
</dbReference>
<reference evidence="2" key="1">
    <citation type="journal article" date="2012" name="PLoS Negl. Trop. Dis.">
        <title>A systematically improved high quality genome and transcriptome of the human blood fluke Schistosoma mansoni.</title>
        <authorList>
            <person name="Protasio A.V."/>
            <person name="Tsai I.J."/>
            <person name="Babbage A."/>
            <person name="Nichol S."/>
            <person name="Hunt M."/>
            <person name="Aslett M.A."/>
            <person name="De Silva N."/>
            <person name="Velarde G.S."/>
            <person name="Anderson T.J."/>
            <person name="Clark R.C."/>
            <person name="Davidson C."/>
            <person name="Dillon G.P."/>
            <person name="Holroyd N.E."/>
            <person name="LoVerde P.T."/>
            <person name="Lloyd C."/>
            <person name="McQuillan J."/>
            <person name="Oliveira G."/>
            <person name="Otto T.D."/>
            <person name="Parker-Manuel S.J."/>
            <person name="Quail M.A."/>
            <person name="Wilson R.A."/>
            <person name="Zerlotini A."/>
            <person name="Dunne D.W."/>
            <person name="Berriman M."/>
        </authorList>
    </citation>
    <scope>NUCLEOTIDE SEQUENCE [LARGE SCALE GENOMIC DNA]</scope>
    <source>
        <strain evidence="2">Puerto Rican</strain>
    </source>
</reference>
<protein>
    <submittedName>
        <fullName evidence="3">Coiled-coil domain-containing protein 86</fullName>
    </submittedName>
</protein>
<keyword evidence="2" id="KW-1185">Reference proteome</keyword>
<dbReference type="OrthoDB" id="6261600at2759"/>
<dbReference type="ExpressionAtlas" id="G4VGQ0">
    <property type="expression patterns" value="baseline"/>
</dbReference>
<dbReference type="WBParaSite" id="Smp_018310.1">
    <property type="protein sequence ID" value="Smp_018310.1"/>
    <property type="gene ID" value="Smp_018310"/>
</dbReference>
<reference evidence="3" key="2">
    <citation type="submission" date="2018-12" db="UniProtKB">
        <authorList>
            <consortium name="WormBaseParasite"/>
        </authorList>
    </citation>
    <scope>IDENTIFICATION</scope>
    <source>
        <strain evidence="3">Puerto Rican</strain>
    </source>
</reference>
<dbReference type="HOGENOM" id="CLU_2309459_0_0_1"/>
<dbReference type="KEGG" id="smm:Smp_018310"/>
<dbReference type="CTD" id="8350957"/>
<feature type="region of interest" description="Disordered" evidence="1">
    <location>
        <begin position="1"/>
        <end position="33"/>
    </location>
</feature>